<dbReference type="RefSeq" id="WP_164364301.1">
    <property type="nucleotide sequence ID" value="NZ_CP066776.1"/>
</dbReference>
<dbReference type="GO" id="GO:0016757">
    <property type="term" value="F:glycosyltransferase activity"/>
    <property type="evidence" value="ECO:0007669"/>
    <property type="project" value="UniProtKB-ARBA"/>
</dbReference>
<dbReference type="Proteomes" id="UP000475117">
    <property type="component" value="Chromosome"/>
</dbReference>
<evidence type="ECO:0000313" key="2">
    <source>
        <dbReference type="EMBL" id="QQL44679.1"/>
    </source>
</evidence>
<feature type="domain" description="Glycosyltransferase subfamily 4-like N-terminal" evidence="1">
    <location>
        <begin position="12"/>
        <end position="172"/>
    </location>
</feature>
<dbReference type="KEGG" id="soa:G3M56_012435"/>
<dbReference type="AlphaFoldDB" id="A0A6B3L4U5"/>
<keyword evidence="2" id="KW-0808">Transferase</keyword>
<dbReference type="Pfam" id="PF13439">
    <property type="entry name" value="Glyco_transf_4"/>
    <property type="match status" value="1"/>
</dbReference>
<proteinExistence type="predicted"/>
<dbReference type="EMBL" id="CP066776">
    <property type="protein sequence ID" value="QQL44679.1"/>
    <property type="molecule type" value="Genomic_DNA"/>
</dbReference>
<protein>
    <submittedName>
        <fullName evidence="2">Glycosyltransferase</fullName>
    </submittedName>
</protein>
<name>A0A6B3L4U5_9BACT</name>
<keyword evidence="3" id="KW-1185">Reference proteome</keyword>
<dbReference type="InterPro" id="IPR028098">
    <property type="entry name" value="Glyco_trans_4-like_N"/>
</dbReference>
<dbReference type="SUPFAM" id="SSF53756">
    <property type="entry name" value="UDP-Glycosyltransferase/glycogen phosphorylase"/>
    <property type="match status" value="1"/>
</dbReference>
<evidence type="ECO:0000259" key="1">
    <source>
        <dbReference type="Pfam" id="PF13439"/>
    </source>
</evidence>
<evidence type="ECO:0000313" key="3">
    <source>
        <dbReference type="Proteomes" id="UP000475117"/>
    </source>
</evidence>
<sequence>MHIVIAHYHLKPGGVTSVILAQSRELTEVGHRVTIASSCPATEVNQTAHTTVPELAYAEPSSESTAAGDTIAQGLLAARPDLVHWHNPLLGKNPGTLEAIAKIHRAGVPQLLHCHDFAEDARPALLAALRAVQPATLPLANNIHFAALTERDRGWLAQCGVPSARIHVVPNPQSEHPPAHLVCEPEFSPPHLVMPVRGIRRKNLGEAVLWARELKPLGGKVTVTLPPTSEVDIPGYNAWRTFANAHAIPFHAPPTGEVKPRPIATIFSEASAVLSTSVQEGHGFALHEPWLYQRAVISRTLPNVPPIAPALSYHRIPVPRELLDLDALRVEITRRTGPRAEAIWQYHYAGESIDFAQLPTTAQQSLLENPDFTPVFETESGDPVTARELVHRAQHTAPPSLPPRDRCALLDALEKCAESPTSDLHWASSAPLANDLLKPKHFRILTS</sequence>
<accession>A0A6B3L4U5</accession>
<dbReference type="Gene3D" id="3.40.50.2000">
    <property type="entry name" value="Glycogen Phosphorylase B"/>
    <property type="match status" value="2"/>
</dbReference>
<reference evidence="2 3" key="1">
    <citation type="submission" date="2020-12" db="EMBL/GenBank/DDBJ databases">
        <title>Sulforoseuscoccus oceanibium gen. nov., sp. nov., a representative of the phylum Verrucomicrobia with special cytoplasmic membrane, and proposal of Sulforoseuscoccusaceae fam. nov.</title>
        <authorList>
            <person name="Xi F."/>
        </authorList>
    </citation>
    <scope>NUCLEOTIDE SEQUENCE [LARGE SCALE GENOMIC DNA]</scope>
    <source>
        <strain evidence="2 3">T37</strain>
    </source>
</reference>
<gene>
    <name evidence="2" type="ORF">G3M56_012435</name>
</gene>
<organism evidence="2 3">
    <name type="scientific">Sulfuriroseicoccus oceanibius</name>
    <dbReference type="NCBI Taxonomy" id="2707525"/>
    <lineage>
        <taxon>Bacteria</taxon>
        <taxon>Pseudomonadati</taxon>
        <taxon>Verrucomicrobiota</taxon>
        <taxon>Verrucomicrobiia</taxon>
        <taxon>Verrucomicrobiales</taxon>
        <taxon>Verrucomicrobiaceae</taxon>
        <taxon>Sulfuriroseicoccus</taxon>
    </lineage>
</organism>